<evidence type="ECO:0000259" key="3">
    <source>
        <dbReference type="Pfam" id="PF02397"/>
    </source>
</evidence>
<proteinExistence type="inferred from homology"/>
<dbReference type="Proteomes" id="UP000176253">
    <property type="component" value="Unassembled WGS sequence"/>
</dbReference>
<protein>
    <recommendedName>
        <fullName evidence="3">Bacterial sugar transferase domain-containing protein</fullName>
    </recommendedName>
</protein>
<evidence type="ECO:0000256" key="1">
    <source>
        <dbReference type="ARBA" id="ARBA00006464"/>
    </source>
</evidence>
<feature type="domain" description="Bacterial sugar transferase" evidence="3">
    <location>
        <begin position="14"/>
        <end position="213"/>
    </location>
</feature>
<keyword evidence="2" id="KW-1133">Transmembrane helix</keyword>
<dbReference type="EMBL" id="MFJM01000023">
    <property type="protein sequence ID" value="OGG18053.1"/>
    <property type="molecule type" value="Genomic_DNA"/>
</dbReference>
<comment type="similarity">
    <text evidence="1">Belongs to the bacterial sugar transferase family.</text>
</comment>
<feature type="transmembrane region" description="Helical" evidence="2">
    <location>
        <begin position="20"/>
        <end position="40"/>
    </location>
</feature>
<dbReference type="Pfam" id="PF02397">
    <property type="entry name" value="Bac_transf"/>
    <property type="match status" value="1"/>
</dbReference>
<keyword evidence="2" id="KW-0472">Membrane</keyword>
<sequence length="219" mass="25410">MEIIRGELYDSFAKRIIDIVLSAVLLVLFTPLCLILAILIKIDQFGPVFADTPERVGKDGRLFKMYKFRSMIVNAHMLLRHDPKFSTLYAKYKRNSYKLKKDPRVTFLGKFMRKHSLDEMPQLLNVLKGDMSLVGPRAYYPDELENQQRKYPTTKTLVRRVLSIKPGITGYWQVSGRSEVNFDKRIAMDADYVRKRSLWYDIKILLKTPLAMITGKGAV</sequence>
<comment type="caution">
    <text evidence="4">The sequence shown here is derived from an EMBL/GenBank/DDBJ whole genome shotgun (WGS) entry which is preliminary data.</text>
</comment>
<dbReference type="GO" id="GO:0016780">
    <property type="term" value="F:phosphotransferase activity, for other substituted phosphate groups"/>
    <property type="evidence" value="ECO:0007669"/>
    <property type="project" value="TreeGrafter"/>
</dbReference>
<evidence type="ECO:0000313" key="4">
    <source>
        <dbReference type="EMBL" id="OGG18053.1"/>
    </source>
</evidence>
<organism evidence="4 5">
    <name type="scientific">Candidatus Gottesmanbacteria bacterium RIFCSPHIGHO2_02_FULL_39_14</name>
    <dbReference type="NCBI Taxonomy" id="1798383"/>
    <lineage>
        <taxon>Bacteria</taxon>
        <taxon>Candidatus Gottesmaniibacteriota</taxon>
    </lineage>
</organism>
<name>A0A1F6A081_9BACT</name>
<accession>A0A1F6A081</accession>
<dbReference type="STRING" id="1798383.A3D78_00970"/>
<dbReference type="InterPro" id="IPR003362">
    <property type="entry name" value="Bact_transf"/>
</dbReference>
<reference evidence="4 5" key="1">
    <citation type="journal article" date="2016" name="Nat. Commun.">
        <title>Thousands of microbial genomes shed light on interconnected biogeochemical processes in an aquifer system.</title>
        <authorList>
            <person name="Anantharaman K."/>
            <person name="Brown C.T."/>
            <person name="Hug L.A."/>
            <person name="Sharon I."/>
            <person name="Castelle C.J."/>
            <person name="Probst A.J."/>
            <person name="Thomas B.C."/>
            <person name="Singh A."/>
            <person name="Wilkins M.J."/>
            <person name="Karaoz U."/>
            <person name="Brodie E.L."/>
            <person name="Williams K.H."/>
            <person name="Hubbard S.S."/>
            <person name="Banfield J.F."/>
        </authorList>
    </citation>
    <scope>NUCLEOTIDE SEQUENCE [LARGE SCALE GENOMIC DNA]</scope>
</reference>
<dbReference type="PANTHER" id="PTHR30576">
    <property type="entry name" value="COLANIC BIOSYNTHESIS UDP-GLUCOSE LIPID CARRIER TRANSFERASE"/>
    <property type="match status" value="1"/>
</dbReference>
<evidence type="ECO:0000256" key="2">
    <source>
        <dbReference type="SAM" id="Phobius"/>
    </source>
</evidence>
<keyword evidence="2" id="KW-0812">Transmembrane</keyword>
<gene>
    <name evidence="4" type="ORF">A3D78_00970</name>
</gene>
<dbReference type="AlphaFoldDB" id="A0A1F6A081"/>
<dbReference type="PANTHER" id="PTHR30576:SF0">
    <property type="entry name" value="UNDECAPRENYL-PHOSPHATE N-ACETYLGALACTOSAMINYL 1-PHOSPHATE TRANSFERASE-RELATED"/>
    <property type="match status" value="1"/>
</dbReference>
<evidence type="ECO:0000313" key="5">
    <source>
        <dbReference type="Proteomes" id="UP000176253"/>
    </source>
</evidence>